<proteinExistence type="inferred from homology"/>
<name>A0A2G8KHD5_STIJA</name>
<evidence type="ECO:0000256" key="1">
    <source>
        <dbReference type="ARBA" id="ARBA00006734"/>
    </source>
</evidence>
<evidence type="ECO:0000256" key="2">
    <source>
        <dbReference type="ARBA" id="ARBA00022602"/>
    </source>
</evidence>
<organism evidence="5 6">
    <name type="scientific">Stichopus japonicus</name>
    <name type="common">Sea cucumber</name>
    <dbReference type="NCBI Taxonomy" id="307972"/>
    <lineage>
        <taxon>Eukaryota</taxon>
        <taxon>Metazoa</taxon>
        <taxon>Echinodermata</taxon>
        <taxon>Eleutherozoa</taxon>
        <taxon>Echinozoa</taxon>
        <taxon>Holothuroidea</taxon>
        <taxon>Aspidochirotacea</taxon>
        <taxon>Aspidochirotida</taxon>
        <taxon>Stichopodidae</taxon>
        <taxon>Apostichopus</taxon>
    </lineage>
</organism>
<dbReference type="EMBL" id="MRZV01000582">
    <property type="protein sequence ID" value="PIK47407.1"/>
    <property type="molecule type" value="Genomic_DNA"/>
</dbReference>
<dbReference type="Proteomes" id="UP000230750">
    <property type="component" value="Unassembled WGS sequence"/>
</dbReference>
<evidence type="ECO:0000313" key="5">
    <source>
        <dbReference type="EMBL" id="PIK47407.1"/>
    </source>
</evidence>
<evidence type="ECO:0008006" key="7">
    <source>
        <dbReference type="Google" id="ProtNLM"/>
    </source>
</evidence>
<keyword evidence="6" id="KW-1185">Reference proteome</keyword>
<comment type="similarity">
    <text evidence="1">Belongs to the protein prenyltransferase subunit alpha family.</text>
</comment>
<accession>A0A2G8KHD5</accession>
<reference evidence="5 6" key="1">
    <citation type="journal article" date="2017" name="PLoS Biol.">
        <title>The sea cucumber genome provides insights into morphological evolution and visceral regeneration.</title>
        <authorList>
            <person name="Zhang X."/>
            <person name="Sun L."/>
            <person name="Yuan J."/>
            <person name="Sun Y."/>
            <person name="Gao Y."/>
            <person name="Zhang L."/>
            <person name="Li S."/>
            <person name="Dai H."/>
            <person name="Hamel J.F."/>
            <person name="Liu C."/>
            <person name="Yu Y."/>
            <person name="Liu S."/>
            <person name="Lin W."/>
            <person name="Guo K."/>
            <person name="Jin S."/>
            <person name="Xu P."/>
            <person name="Storey K.B."/>
            <person name="Huan P."/>
            <person name="Zhang T."/>
            <person name="Zhou Y."/>
            <person name="Zhang J."/>
            <person name="Lin C."/>
            <person name="Li X."/>
            <person name="Xing L."/>
            <person name="Huo D."/>
            <person name="Sun M."/>
            <person name="Wang L."/>
            <person name="Mercier A."/>
            <person name="Li F."/>
            <person name="Yang H."/>
            <person name="Xiang J."/>
        </authorList>
    </citation>
    <scope>NUCLEOTIDE SEQUENCE [LARGE SCALE GENOMIC DNA]</scope>
    <source>
        <strain evidence="5">Shaxun</strain>
        <tissue evidence="5">Muscle</tissue>
    </source>
</reference>
<keyword evidence="3" id="KW-0808">Transferase</keyword>
<keyword evidence="2" id="KW-0637">Prenyltransferase</keyword>
<dbReference type="InterPro" id="IPR002088">
    <property type="entry name" value="Prenyl_trans_a"/>
</dbReference>
<dbReference type="STRING" id="307972.A0A2G8KHD5"/>
<dbReference type="OrthoDB" id="5358702at2759"/>
<dbReference type="PANTHER" id="PTHR11129">
    <property type="entry name" value="PROTEIN FARNESYLTRANSFERASE ALPHA SUBUNIT/RAB GERANYLGERANYL TRANSFERASE ALPHA SUBUNIT"/>
    <property type="match status" value="1"/>
</dbReference>
<evidence type="ECO:0000256" key="4">
    <source>
        <dbReference type="ARBA" id="ARBA00022737"/>
    </source>
</evidence>
<dbReference type="AlphaFoldDB" id="A0A2G8KHD5"/>
<dbReference type="GO" id="GO:0008318">
    <property type="term" value="F:protein prenyltransferase activity"/>
    <property type="evidence" value="ECO:0007669"/>
    <property type="project" value="InterPro"/>
</dbReference>
<dbReference type="GO" id="GO:0005737">
    <property type="term" value="C:cytoplasm"/>
    <property type="evidence" value="ECO:0007669"/>
    <property type="project" value="TreeGrafter"/>
</dbReference>
<dbReference type="Pfam" id="PF01239">
    <property type="entry name" value="PPTA"/>
    <property type="match status" value="3"/>
</dbReference>
<gene>
    <name evidence="5" type="ORF">BSL78_15741</name>
</gene>
<sequence length="257" mass="29456">MSSKSPETYVHKRWIVRHAFTKQAEGNVDNRIVDTDEQTQTALDTEMEGSRVAASGYPSNYNAWSHRIWTVKALARCSAEVLESELENTKSWVRQHVSDHSGLQYRQFLLSEHRQKCLLEEHLLKEFQFLDDLLISYPGHEALWNHRRALYHLAVQSQEGLGHQTEELSTENASVKSSLTGLEDPIEPLGAGSLVEENKSHTGEGEGVRLTSINEMVNPLLEKKRALAILEETSTSDSKIQERHYKLYIQWLDRFKT</sequence>
<dbReference type="SUPFAM" id="SSF48439">
    <property type="entry name" value="Protein prenylyltransferase"/>
    <property type="match status" value="1"/>
</dbReference>
<evidence type="ECO:0000256" key="3">
    <source>
        <dbReference type="ARBA" id="ARBA00022679"/>
    </source>
</evidence>
<dbReference type="Gene3D" id="1.25.40.120">
    <property type="entry name" value="Protein prenylyltransferase"/>
    <property type="match status" value="1"/>
</dbReference>
<comment type="caution">
    <text evidence="5">The sequence shown here is derived from an EMBL/GenBank/DDBJ whole genome shotgun (WGS) entry which is preliminary data.</text>
</comment>
<keyword evidence="4" id="KW-0677">Repeat</keyword>
<dbReference type="PANTHER" id="PTHR11129:SF3">
    <property type="entry name" value="PROTEIN PRENYLTRANSFERASE ALPHA SUBUNIT REPEAT-CONTAINING PROTEIN 1"/>
    <property type="match status" value="1"/>
</dbReference>
<evidence type="ECO:0000313" key="6">
    <source>
        <dbReference type="Proteomes" id="UP000230750"/>
    </source>
</evidence>
<protein>
    <recommendedName>
        <fullName evidence="7">Protein prenyltransferase alpha subunit repeat-containing protein 1</fullName>
    </recommendedName>
</protein>